<dbReference type="AlphaFoldDB" id="A0AAD1YDM1"/>
<evidence type="ECO:0000256" key="1">
    <source>
        <dbReference type="SAM" id="Coils"/>
    </source>
</evidence>
<name>A0AAD1YDM1_9CLOT</name>
<organism evidence="2 3">
    <name type="scientific">Clostridium neonatale</name>
    <dbReference type="NCBI Taxonomy" id="137838"/>
    <lineage>
        <taxon>Bacteria</taxon>
        <taxon>Bacillati</taxon>
        <taxon>Bacillota</taxon>
        <taxon>Clostridia</taxon>
        <taxon>Eubacteriales</taxon>
        <taxon>Clostridiaceae</taxon>
        <taxon>Clostridium</taxon>
    </lineage>
</organism>
<protein>
    <submittedName>
        <fullName evidence="2">Uncharacterized protein</fullName>
    </submittedName>
</protein>
<sequence>MEKILLSRQSLATRWDFESTKVIENYEKAGIITRVPKLPTPRYSIEEILQIEHIGLDINPLSPIERIKKDKYIEKLERKIELLEAKLNKVQLALA</sequence>
<accession>A0AAD1YDM1</accession>
<evidence type="ECO:0000313" key="3">
    <source>
        <dbReference type="Proteomes" id="UP001189143"/>
    </source>
</evidence>
<dbReference type="RefSeq" id="WP_316374099.1">
    <property type="nucleotide sequence ID" value="NZ_CAMRXC010000240.1"/>
</dbReference>
<gene>
    <name evidence="2" type="ORF">CNEO2_10008</name>
</gene>
<dbReference type="EMBL" id="CAMTCP010000111">
    <property type="protein sequence ID" value="CAI3557061.1"/>
    <property type="molecule type" value="Genomic_DNA"/>
</dbReference>
<reference evidence="2" key="1">
    <citation type="submission" date="2022-10" db="EMBL/GenBank/DDBJ databases">
        <authorList>
            <person name="Aires J."/>
            <person name="Mesa V."/>
        </authorList>
    </citation>
    <scope>NUCLEOTIDE SEQUENCE</scope>
    <source>
        <strain evidence="2">Clostridium neonatale JD116</strain>
    </source>
</reference>
<keyword evidence="1" id="KW-0175">Coiled coil</keyword>
<feature type="coiled-coil region" evidence="1">
    <location>
        <begin position="66"/>
        <end position="93"/>
    </location>
</feature>
<proteinExistence type="predicted"/>
<dbReference type="Proteomes" id="UP001189143">
    <property type="component" value="Unassembled WGS sequence"/>
</dbReference>
<comment type="caution">
    <text evidence="2">The sequence shown here is derived from an EMBL/GenBank/DDBJ whole genome shotgun (WGS) entry which is preliminary data.</text>
</comment>
<evidence type="ECO:0000313" key="2">
    <source>
        <dbReference type="EMBL" id="CAI3557061.1"/>
    </source>
</evidence>